<dbReference type="Proteomes" id="UP001607303">
    <property type="component" value="Unassembled WGS sequence"/>
</dbReference>
<evidence type="ECO:0000313" key="3">
    <source>
        <dbReference type="Proteomes" id="UP001607303"/>
    </source>
</evidence>
<proteinExistence type="predicted"/>
<dbReference type="AlphaFoldDB" id="A0ABD2CEN1"/>
<sequence>MLSYSEREWRWKNTKGDLSSRTYDFVHGDGDDSSGSSSDASSGSGSSGGGGSSSSSSSSSSSKKKRVVVIRREAESGTMAVTRSVHEAGIKVRYGTDRNTTS</sequence>
<name>A0ABD2CEN1_VESMC</name>
<comment type="caution">
    <text evidence="2">The sequence shown here is derived from an EMBL/GenBank/DDBJ whole genome shotgun (WGS) entry which is preliminary data.</text>
</comment>
<feature type="region of interest" description="Disordered" evidence="1">
    <location>
        <begin position="19"/>
        <end position="69"/>
    </location>
</feature>
<reference evidence="2 3" key="1">
    <citation type="journal article" date="2024" name="Ann. Entomol. Soc. Am.">
        <title>Genomic analyses of the southern and eastern yellowjacket wasps (Hymenoptera: Vespidae) reveal evolutionary signatures of social life.</title>
        <authorList>
            <person name="Catto M.A."/>
            <person name="Caine P.B."/>
            <person name="Orr S.E."/>
            <person name="Hunt B.G."/>
            <person name="Goodisman M.A.D."/>
        </authorList>
    </citation>
    <scope>NUCLEOTIDE SEQUENCE [LARGE SCALE GENOMIC DNA]</scope>
    <source>
        <strain evidence="2">232</strain>
        <tissue evidence="2">Head and thorax</tissue>
    </source>
</reference>
<feature type="compositionally biased region" description="Low complexity" evidence="1">
    <location>
        <begin position="33"/>
        <end position="44"/>
    </location>
</feature>
<dbReference type="EMBL" id="JAYRBN010000056">
    <property type="protein sequence ID" value="KAL2743517.1"/>
    <property type="molecule type" value="Genomic_DNA"/>
</dbReference>
<protein>
    <submittedName>
        <fullName evidence="2">Uncharacterized protein</fullName>
    </submittedName>
</protein>
<gene>
    <name evidence="2" type="ORF">V1477_009006</name>
</gene>
<accession>A0ABD2CEN1</accession>
<organism evidence="2 3">
    <name type="scientific">Vespula maculifrons</name>
    <name type="common">Eastern yellow jacket</name>
    <name type="synonym">Wasp</name>
    <dbReference type="NCBI Taxonomy" id="7453"/>
    <lineage>
        <taxon>Eukaryota</taxon>
        <taxon>Metazoa</taxon>
        <taxon>Ecdysozoa</taxon>
        <taxon>Arthropoda</taxon>
        <taxon>Hexapoda</taxon>
        <taxon>Insecta</taxon>
        <taxon>Pterygota</taxon>
        <taxon>Neoptera</taxon>
        <taxon>Endopterygota</taxon>
        <taxon>Hymenoptera</taxon>
        <taxon>Apocrita</taxon>
        <taxon>Aculeata</taxon>
        <taxon>Vespoidea</taxon>
        <taxon>Vespidae</taxon>
        <taxon>Vespinae</taxon>
        <taxon>Vespula</taxon>
    </lineage>
</organism>
<keyword evidence="3" id="KW-1185">Reference proteome</keyword>
<evidence type="ECO:0000313" key="2">
    <source>
        <dbReference type="EMBL" id="KAL2743517.1"/>
    </source>
</evidence>
<evidence type="ECO:0000256" key="1">
    <source>
        <dbReference type="SAM" id="MobiDB-lite"/>
    </source>
</evidence>